<evidence type="ECO:0000256" key="5">
    <source>
        <dbReference type="ARBA" id="ARBA00022927"/>
    </source>
</evidence>
<feature type="region of interest" description="Disordered" evidence="10">
    <location>
        <begin position="67"/>
        <end position="91"/>
    </location>
</feature>
<feature type="compositionally biased region" description="Polar residues" evidence="10">
    <location>
        <begin position="16"/>
        <end position="38"/>
    </location>
</feature>
<keyword evidence="12" id="KW-1185">Reference proteome</keyword>
<dbReference type="GO" id="GO:0031080">
    <property type="term" value="C:nuclear pore outer ring"/>
    <property type="evidence" value="ECO:0007669"/>
    <property type="project" value="TreeGrafter"/>
</dbReference>
<keyword evidence="7 9" id="KW-0906">Nuclear pore complex</keyword>
<dbReference type="AlphaFoldDB" id="A0AAN8ECD8"/>
<protein>
    <recommendedName>
        <fullName evidence="9">Nuclear pore complex protein Nup85</fullName>
    </recommendedName>
</protein>
<sequence length="1005" mass="111394">MNRFTADFSSSTASTPNVQSKTRQYGRNVTPDLASTTPLAPPPSQVFGSSGFVGGSGVSKLRFTQNARDLPSQPQPNRFGLSTLSQETYEDDDQQDYTEDMMEDDMEDDQYTRYIQSQGLGQSALAPLPAQSLIKFSTINPPQTFTKSSRRSSARLHQFSTLPYKGSETAVPNMARDLRRRIAQADLNNDPDFIVVQTEEVLRNVQEDTQSADAELSDVILADSAKALERIWEGSETDRRKRKDEDLSIGPGHGATPFEQARFLAVLILRLYNASKVTSDEDGAMSIPQILLDWLNDYHMTIAHSYGEVFATKPNPTAHDLFWDVIEAVIARGKFREAIQRLGEADFSYAQIDTPQGIVQANYNGSELQAIQTAVYRLREILNTSPSEESNDWRIDGPDWAAYRRDVASALEELKELSDDHDDSELMEAERQEHLHRDGRSLPYDVFERLQTIYSILLGSFTEVKTVSNDWLEASILLTVWWNGTPENKVSQWSFDVSRAHNQTQSEEAGLQSYLKRLKESFLAVTDPSQKDSWTLPSGSQLELALGLVLQGDMRSALAMIQTYSLCVTSALAELGSWSGWLSTNAVPDGLDKDDLMVLTNGASDTAITKDEILELYAHELFQKTHLEVSRNTVIEGWEVAISVISRCDNHALASRTVQQFIDELTVNTPDRAQRLITLCGELGMREESQKVSEQFGDHLVNTSSDYGTALLCYARSQAEGKVQKLIELLNSYCLVQSKAYPSESEIDEALSRLVSNPRQALAGIAEADPQAVETLQFYLVGYACLRRYYTARDNSSASSKVNQKKTAAKALVAAINSAADSIYGGLYDPSRQQAIQVDGLLTLLGEATALTAEHNDGIRNFTSEQLYALLAAIEDLQTVSDRVYAVAEDCFNAALRHYHGSLPPSPHAMLKKSISSGTNSNFSFSMMGSEMLAQSSESLGGKSLGSAVMVDGLKNTNMDKDGTQRGWDWRSNFRDQDTTAADVLRYLRRNIAQELSIASLEEGV</sequence>
<keyword evidence="4 9" id="KW-0509">mRNA transport</keyword>
<evidence type="ECO:0000256" key="1">
    <source>
        <dbReference type="ARBA" id="ARBA00004567"/>
    </source>
</evidence>
<keyword evidence="6 9" id="KW-0811">Translocation</keyword>
<dbReference type="GO" id="GO:0031965">
    <property type="term" value="C:nuclear membrane"/>
    <property type="evidence" value="ECO:0007669"/>
    <property type="project" value="UniProtKB-UniRule"/>
</dbReference>
<evidence type="ECO:0000256" key="3">
    <source>
        <dbReference type="ARBA" id="ARBA00022448"/>
    </source>
</evidence>
<evidence type="ECO:0000256" key="6">
    <source>
        <dbReference type="ARBA" id="ARBA00023010"/>
    </source>
</evidence>
<evidence type="ECO:0000256" key="4">
    <source>
        <dbReference type="ARBA" id="ARBA00022816"/>
    </source>
</evidence>
<feature type="compositionally biased region" description="Low complexity" evidence="10">
    <location>
        <begin position="1"/>
        <end position="15"/>
    </location>
</feature>
<proteinExistence type="inferred from homology"/>
<dbReference type="PANTHER" id="PTHR13373:SF21">
    <property type="entry name" value="NUCLEAR PORE COMPLEX PROTEIN NUP85"/>
    <property type="match status" value="1"/>
</dbReference>
<keyword evidence="8 9" id="KW-0539">Nucleus</keyword>
<keyword evidence="5 9" id="KW-0653">Protein transport</keyword>
<dbReference type="EMBL" id="JAKLMC020000024">
    <property type="protein sequence ID" value="KAK5950830.1"/>
    <property type="molecule type" value="Genomic_DNA"/>
</dbReference>
<evidence type="ECO:0000256" key="7">
    <source>
        <dbReference type="ARBA" id="ARBA00023132"/>
    </source>
</evidence>
<name>A0AAN8ECD8_9EURO</name>
<comment type="subcellular location">
    <subcellularLocation>
        <location evidence="1 9">Nucleus</location>
        <location evidence="1 9">Nuclear pore complex</location>
    </subcellularLocation>
</comment>
<dbReference type="GO" id="GO:0045893">
    <property type="term" value="P:positive regulation of DNA-templated transcription"/>
    <property type="evidence" value="ECO:0007669"/>
    <property type="project" value="TreeGrafter"/>
</dbReference>
<dbReference type="GO" id="GO:0017056">
    <property type="term" value="F:structural constituent of nuclear pore"/>
    <property type="evidence" value="ECO:0007669"/>
    <property type="project" value="TreeGrafter"/>
</dbReference>
<comment type="caution">
    <text evidence="11">The sequence shown here is derived from an EMBL/GenBank/DDBJ whole genome shotgun (WGS) entry which is preliminary data.</text>
</comment>
<dbReference type="GO" id="GO:0006406">
    <property type="term" value="P:mRNA export from nucleus"/>
    <property type="evidence" value="ECO:0007669"/>
    <property type="project" value="TreeGrafter"/>
</dbReference>
<dbReference type="InterPro" id="IPR011502">
    <property type="entry name" value="Nucleoporin_Nup85"/>
</dbReference>
<evidence type="ECO:0000256" key="8">
    <source>
        <dbReference type="ARBA" id="ARBA00023242"/>
    </source>
</evidence>
<organism evidence="11 12">
    <name type="scientific">Knufia fluminis</name>
    <dbReference type="NCBI Taxonomy" id="191047"/>
    <lineage>
        <taxon>Eukaryota</taxon>
        <taxon>Fungi</taxon>
        <taxon>Dikarya</taxon>
        <taxon>Ascomycota</taxon>
        <taxon>Pezizomycotina</taxon>
        <taxon>Eurotiomycetes</taxon>
        <taxon>Chaetothyriomycetidae</taxon>
        <taxon>Chaetothyriales</taxon>
        <taxon>Trichomeriaceae</taxon>
        <taxon>Knufia</taxon>
    </lineage>
</organism>
<comment type="subunit">
    <text evidence="9">Component of the nuclear pore complex (NPC).</text>
</comment>
<reference evidence="11 12" key="1">
    <citation type="submission" date="2022-12" db="EMBL/GenBank/DDBJ databases">
        <title>Genomic features and morphological characterization of a novel Knufia sp. strain isolated from spacecraft assembly facility.</title>
        <authorList>
            <person name="Teixeira M."/>
            <person name="Chander A.M."/>
            <person name="Stajich J.E."/>
            <person name="Venkateswaran K."/>
        </authorList>
    </citation>
    <scope>NUCLEOTIDE SEQUENCE [LARGE SCALE GENOMIC DNA]</scope>
    <source>
        <strain evidence="11 12">FJI-L2-BK-P2</strain>
    </source>
</reference>
<comment type="similarity">
    <text evidence="2 9">Belongs to the nucleoporin Nup85 family.</text>
</comment>
<accession>A0AAN8ECD8</accession>
<evidence type="ECO:0000313" key="11">
    <source>
        <dbReference type="EMBL" id="KAK5950830.1"/>
    </source>
</evidence>
<dbReference type="Pfam" id="PF07575">
    <property type="entry name" value="Nucleopor_Nup85"/>
    <property type="match status" value="2"/>
</dbReference>
<evidence type="ECO:0000313" key="12">
    <source>
        <dbReference type="Proteomes" id="UP001316803"/>
    </source>
</evidence>
<gene>
    <name evidence="11" type="ORF">OHC33_008213</name>
</gene>
<evidence type="ECO:0000256" key="9">
    <source>
        <dbReference type="RuleBase" id="RU365073"/>
    </source>
</evidence>
<dbReference type="PANTHER" id="PTHR13373">
    <property type="entry name" value="FROUNT PROTEIN-RELATED"/>
    <property type="match status" value="1"/>
</dbReference>
<keyword evidence="3 9" id="KW-0813">Transport</keyword>
<feature type="region of interest" description="Disordered" evidence="10">
    <location>
        <begin position="1"/>
        <end position="51"/>
    </location>
</feature>
<comment type="function">
    <text evidence="9">Functions as a component of the nuclear pore complex (NPC).</text>
</comment>
<dbReference type="GO" id="GO:0006606">
    <property type="term" value="P:protein import into nucleus"/>
    <property type="evidence" value="ECO:0007669"/>
    <property type="project" value="TreeGrafter"/>
</dbReference>
<evidence type="ECO:0000256" key="2">
    <source>
        <dbReference type="ARBA" id="ARBA00005573"/>
    </source>
</evidence>
<evidence type="ECO:0000256" key="10">
    <source>
        <dbReference type="SAM" id="MobiDB-lite"/>
    </source>
</evidence>
<dbReference type="Proteomes" id="UP001316803">
    <property type="component" value="Unassembled WGS sequence"/>
</dbReference>
<keyword evidence="9" id="KW-0472">Membrane</keyword>